<dbReference type="KEGG" id="tpf:TPHA_0G03720"/>
<gene>
    <name evidence="7" type="primary">TPHA0G03720</name>
    <name evidence="7" type="ordered locus">TPHA_0G03720</name>
</gene>
<dbReference type="Gene3D" id="1.10.10.10">
    <property type="entry name" value="Winged helix-like DNA-binding domain superfamily/Winged helix DNA-binding domain"/>
    <property type="match status" value="1"/>
</dbReference>
<comment type="similarity">
    <text evidence="1">Belongs to the helicase family. SKI2 subfamily.</text>
</comment>
<dbReference type="GeneID" id="11535752"/>
<dbReference type="GO" id="GO:0006260">
    <property type="term" value="P:DNA replication"/>
    <property type="evidence" value="ECO:0007669"/>
    <property type="project" value="EnsemblFungi"/>
</dbReference>
<dbReference type="GO" id="GO:0043138">
    <property type="term" value="F:3'-5' DNA helicase activity"/>
    <property type="evidence" value="ECO:0007669"/>
    <property type="project" value="UniProtKB-EC"/>
</dbReference>
<dbReference type="Gene3D" id="1.10.3380.10">
    <property type="entry name" value="Sec63 N-terminal domain-like domain"/>
    <property type="match status" value="1"/>
</dbReference>
<evidence type="ECO:0000256" key="2">
    <source>
        <dbReference type="ARBA" id="ARBA00022741"/>
    </source>
</evidence>
<dbReference type="PROSITE" id="PS51192">
    <property type="entry name" value="HELICASE_ATP_BIND_1"/>
    <property type="match status" value="1"/>
</dbReference>
<dbReference type="OrthoDB" id="5575at2759"/>
<dbReference type="InterPro" id="IPR036390">
    <property type="entry name" value="WH_DNA-bd_sf"/>
</dbReference>
<dbReference type="SMART" id="SM00490">
    <property type="entry name" value="HELICc"/>
    <property type="match status" value="1"/>
</dbReference>
<dbReference type="AlphaFoldDB" id="G8BWD4"/>
<evidence type="ECO:0000256" key="4">
    <source>
        <dbReference type="SAM" id="MobiDB-lite"/>
    </source>
</evidence>
<dbReference type="Pfam" id="PF02889">
    <property type="entry name" value="Sec63"/>
    <property type="match status" value="1"/>
</dbReference>
<dbReference type="InterPro" id="IPR036388">
    <property type="entry name" value="WH-like_DNA-bd_sf"/>
</dbReference>
<dbReference type="SUPFAM" id="SSF158702">
    <property type="entry name" value="Sec63 N-terminal domain-like"/>
    <property type="match status" value="1"/>
</dbReference>
<feature type="region of interest" description="Disordered" evidence="4">
    <location>
        <begin position="974"/>
        <end position="995"/>
    </location>
</feature>
<dbReference type="GO" id="GO:0016787">
    <property type="term" value="F:hydrolase activity"/>
    <property type="evidence" value="ECO:0007669"/>
    <property type="project" value="UniProtKB-KW"/>
</dbReference>
<dbReference type="PROSITE" id="PS51194">
    <property type="entry name" value="HELICASE_CTER"/>
    <property type="match status" value="1"/>
</dbReference>
<dbReference type="GO" id="GO:0003676">
    <property type="term" value="F:nucleic acid binding"/>
    <property type="evidence" value="ECO:0007669"/>
    <property type="project" value="InterPro"/>
</dbReference>
<dbReference type="HOGENOM" id="CLU_000335_0_1_1"/>
<organism evidence="7 8">
    <name type="scientific">Tetrapisispora phaffii (strain ATCC 24235 / CBS 4417 / NBRC 1672 / NRRL Y-8282 / UCD 70-5)</name>
    <name type="common">Yeast</name>
    <name type="synonym">Fabospora phaffii</name>
    <dbReference type="NCBI Taxonomy" id="1071381"/>
    <lineage>
        <taxon>Eukaryota</taxon>
        <taxon>Fungi</taxon>
        <taxon>Dikarya</taxon>
        <taxon>Ascomycota</taxon>
        <taxon>Saccharomycotina</taxon>
        <taxon>Saccharomycetes</taxon>
        <taxon>Saccharomycetales</taxon>
        <taxon>Saccharomycetaceae</taxon>
        <taxon>Tetrapisispora</taxon>
    </lineage>
</organism>
<dbReference type="PANTHER" id="PTHR47835:SF3">
    <property type="entry name" value="HELICASE FOR MEIOSIS 1"/>
    <property type="match status" value="1"/>
</dbReference>
<evidence type="ECO:0008006" key="9">
    <source>
        <dbReference type="Google" id="ProtNLM"/>
    </source>
</evidence>
<feature type="region of interest" description="Disordered" evidence="4">
    <location>
        <begin position="1117"/>
        <end position="1151"/>
    </location>
</feature>
<dbReference type="PANTHER" id="PTHR47835">
    <property type="entry name" value="HFM1, ATP DEPENDENT DNA HELICASE HOMOLOG"/>
    <property type="match status" value="1"/>
</dbReference>
<evidence type="ECO:0000259" key="5">
    <source>
        <dbReference type="PROSITE" id="PS51192"/>
    </source>
</evidence>
<dbReference type="Pfam" id="PF00270">
    <property type="entry name" value="DEAD"/>
    <property type="match status" value="1"/>
</dbReference>
<evidence type="ECO:0000313" key="8">
    <source>
        <dbReference type="Proteomes" id="UP000005666"/>
    </source>
</evidence>
<keyword evidence="3" id="KW-0067">ATP-binding</keyword>
<dbReference type="SUPFAM" id="SSF52540">
    <property type="entry name" value="P-loop containing nucleoside triphosphate hydrolases"/>
    <property type="match status" value="1"/>
</dbReference>
<feature type="domain" description="Helicase ATP-binding" evidence="5">
    <location>
        <begin position="127"/>
        <end position="301"/>
    </location>
</feature>
<dbReference type="GO" id="GO:0007129">
    <property type="term" value="P:homologous chromosome pairing at meiosis"/>
    <property type="evidence" value="ECO:0007669"/>
    <property type="project" value="EnsemblFungi"/>
</dbReference>
<evidence type="ECO:0000256" key="1">
    <source>
        <dbReference type="ARBA" id="ARBA00010140"/>
    </source>
</evidence>
<dbReference type="CDD" id="cd18795">
    <property type="entry name" value="SF2_C_Ski2"/>
    <property type="match status" value="1"/>
</dbReference>
<feature type="compositionally biased region" description="Low complexity" evidence="4">
    <location>
        <begin position="1117"/>
        <end position="1130"/>
    </location>
</feature>
<reference evidence="7 8" key="1">
    <citation type="journal article" date="2011" name="Proc. Natl. Acad. Sci. U.S.A.">
        <title>Evolutionary erosion of yeast sex chromosomes by mating-type switching accidents.</title>
        <authorList>
            <person name="Gordon J.L."/>
            <person name="Armisen D."/>
            <person name="Proux-Wera E."/>
            <person name="Oheigeartaigh S.S."/>
            <person name="Byrne K.P."/>
            <person name="Wolfe K.H."/>
        </authorList>
    </citation>
    <scope>NUCLEOTIDE SEQUENCE [LARGE SCALE GENOMIC DNA]</scope>
    <source>
        <strain evidence="8">ATCC 24235 / CBS 4417 / NBRC 1672 / NRRL Y-8282 / UCD 70-5</strain>
    </source>
</reference>
<dbReference type="InterPro" id="IPR014001">
    <property type="entry name" value="Helicase_ATP-bd"/>
</dbReference>
<dbReference type="Proteomes" id="UP000005666">
    <property type="component" value="Chromosome 7"/>
</dbReference>
<dbReference type="InterPro" id="IPR052247">
    <property type="entry name" value="Meiotic_Crossover_Helicase"/>
</dbReference>
<dbReference type="EMBL" id="HE612862">
    <property type="protein sequence ID" value="CCE64212.1"/>
    <property type="molecule type" value="Genomic_DNA"/>
</dbReference>
<dbReference type="InterPro" id="IPR011545">
    <property type="entry name" value="DEAD/DEAH_box_helicase_dom"/>
</dbReference>
<keyword evidence="2" id="KW-0547">Nucleotide-binding</keyword>
<dbReference type="STRING" id="1071381.G8BWD4"/>
<keyword evidence="8" id="KW-1185">Reference proteome</keyword>
<accession>G8BWD4</accession>
<dbReference type="Pfam" id="PF00271">
    <property type="entry name" value="Helicase_C"/>
    <property type="match status" value="1"/>
</dbReference>
<dbReference type="RefSeq" id="XP_003686646.1">
    <property type="nucleotide sequence ID" value="XM_003686598.1"/>
</dbReference>
<dbReference type="SMART" id="SM00973">
    <property type="entry name" value="Sec63"/>
    <property type="match status" value="1"/>
</dbReference>
<dbReference type="InterPro" id="IPR027417">
    <property type="entry name" value="P-loop_NTPase"/>
</dbReference>
<protein>
    <recommendedName>
        <fullName evidence="9">RNA helicase</fullName>
    </recommendedName>
</protein>
<dbReference type="GO" id="GO:0005524">
    <property type="term" value="F:ATP binding"/>
    <property type="evidence" value="ECO:0007669"/>
    <property type="project" value="UniProtKB-KW"/>
</dbReference>
<evidence type="ECO:0000313" key="7">
    <source>
        <dbReference type="EMBL" id="CCE64212.1"/>
    </source>
</evidence>
<dbReference type="InterPro" id="IPR001650">
    <property type="entry name" value="Helicase_C-like"/>
</dbReference>
<dbReference type="Gene3D" id="3.40.50.300">
    <property type="entry name" value="P-loop containing nucleotide triphosphate hydrolases"/>
    <property type="match status" value="2"/>
</dbReference>
<sequence length="1151" mass="131425">MDRNSLEYKKRASENSRPWFNVGIVHNKLLDDDLNTYNNDKLELSDDDDYLGDKRSLFSSVINDNSGMSVSEKESGARQRKKIRIKKTSDNTVNCDSNLVSTEVLPDRFKTVFDFSLFNKMQSACFNQLYNETENCVISAPTGSGKTVLFELAILNLVKNNNFELGNIKVLYIAPTKSLCYEKLKSWNSKFVDLRIGMLTGDTSQLEVENVRKSNVIITTPEKWDQLTRKWEDYSRLFDLIKLILVDEIHILKDNRGAILEVVLTRMNYRYPDIRIVAVSATIPNINDIAVWLKSNVNRQNPALVLDFDDSYRQVALKKYVYGIFSSNKNDYQKDAFYNSKLDEVFYNHGKKKPILIFCPTRSSTASTAKYIGHESRYMEEMSVNKKSVIFDDHTLNECYNNGVLFHHAGLSLEDRRLVEETYLDGTIKILCSTTTLAVGINLPAYLVIIKGTKMWSISGNDEYSELDILQMLGRAGRPQYENEGCAVILTDTTKKEKYSNLINGCENLESRLHLNLLEHLCAEISLKTCHSLDSFIEWLKSTFFYVRYLKAPAKYPQVHKYFRPSDKNSEFQLQEFCKTLLRKLEDNNIIFQTDGTYECTSHGISLVRHYVMFDTITKFVFVTSNLSLSDVLSLLSKAEEFKGIRLRHNEKRLYKEINSSPLTKFPFLTENKQAQIISQGFQKVSLLLQYEFGGLEFPKYEGSLKLHQILVQDKMKALKDSYRIIKSMIDIFISKKDGISLRNALFLLRCLNGNCWDNTPMTLRQIKNVGLVSVRKLLSHGIHSLKDVLTLSESQVEYYLNLNPGAGTKILRDVALIPKIELDVQVVESSINKENNGIYACFRVELSCDYKTAVWHGKRLSIDILTIKQDGSFLDFRRIGIEQLKHPRSYKLECILNTSCEKISFAANCQEISGIGKMVEFNGTLLFKNHFSNKNKMTFLENIMNEVNDSNELDAIPLSSDDSLINYLDTSKNRETGKASSPKNTLYEDTKNPRTEREVLLNGNLACQHSCKDKMTCRHICCRGGIPPNAVRRKRGDKVHTLKVEQNSNQNLNNKTAQIEKEMLTDYLQNQYHSNGTLMSNSYHSPEINSIIHEKSLPSVVTTPIKVERTITTILSTSSPSSPTPCSSSQEMTDASNNGLNFLGSDVQFQ</sequence>
<name>G8BWD4_TETPH</name>
<feature type="domain" description="Helicase C-terminal" evidence="6">
    <location>
        <begin position="341"/>
        <end position="519"/>
    </location>
</feature>
<dbReference type="GO" id="GO:0007131">
    <property type="term" value="P:reciprocal meiotic recombination"/>
    <property type="evidence" value="ECO:0007669"/>
    <property type="project" value="EnsemblFungi"/>
</dbReference>
<dbReference type="SUPFAM" id="SSF46785">
    <property type="entry name" value="Winged helix' DNA-binding domain"/>
    <property type="match status" value="1"/>
</dbReference>
<feature type="compositionally biased region" description="Polar residues" evidence="4">
    <location>
        <begin position="1131"/>
        <end position="1141"/>
    </location>
</feature>
<dbReference type="GO" id="GO:0005634">
    <property type="term" value="C:nucleus"/>
    <property type="evidence" value="ECO:0007669"/>
    <property type="project" value="EnsemblFungi"/>
</dbReference>
<dbReference type="OMA" id="VYGYQSH"/>
<dbReference type="SMART" id="SM00487">
    <property type="entry name" value="DEXDc"/>
    <property type="match status" value="1"/>
</dbReference>
<dbReference type="InterPro" id="IPR004179">
    <property type="entry name" value="Sec63-dom"/>
</dbReference>
<proteinExistence type="inferred from homology"/>
<dbReference type="eggNOG" id="KOG0952">
    <property type="taxonomic scope" value="Eukaryota"/>
</dbReference>
<evidence type="ECO:0000256" key="3">
    <source>
        <dbReference type="ARBA" id="ARBA00022840"/>
    </source>
</evidence>
<evidence type="ECO:0000259" key="6">
    <source>
        <dbReference type="PROSITE" id="PS51194"/>
    </source>
</evidence>